<evidence type="ECO:0000313" key="1">
    <source>
        <dbReference type="EMBL" id="KAK2864274.1"/>
    </source>
</evidence>
<evidence type="ECO:0000313" key="2">
    <source>
        <dbReference type="Proteomes" id="UP001187315"/>
    </source>
</evidence>
<dbReference type="Proteomes" id="UP001187315">
    <property type="component" value="Unassembled WGS sequence"/>
</dbReference>
<accession>A0AA88P3Q7</accession>
<keyword evidence="2" id="KW-1185">Reference proteome</keyword>
<dbReference type="AlphaFoldDB" id="A0AA88P3Q7"/>
<proteinExistence type="predicted"/>
<protein>
    <submittedName>
        <fullName evidence="1">Uncharacterized protein</fullName>
    </submittedName>
</protein>
<dbReference type="EMBL" id="JAVHJS010000003">
    <property type="protein sequence ID" value="KAK2864274.1"/>
    <property type="molecule type" value="Genomic_DNA"/>
</dbReference>
<gene>
    <name evidence="1" type="ORF">Q7C36_003428</name>
</gene>
<name>A0AA88P3Q7_TACVA</name>
<reference evidence="1" key="1">
    <citation type="submission" date="2023-08" db="EMBL/GenBank/DDBJ databases">
        <title>Pelteobagrus vachellii genome.</title>
        <authorList>
            <person name="Liu H."/>
        </authorList>
    </citation>
    <scope>NUCLEOTIDE SEQUENCE</scope>
    <source>
        <strain evidence="1">PRFRI_2022a</strain>
        <tissue evidence="1">Muscle</tissue>
    </source>
</reference>
<sequence>MRFYLCCYVDSISVSSEEQDSSYRCVQEPVSSDRQDINDSRKENVLGISLGKEMSSNTDEAGPTVMVDEDGVGPRCAMPPCCAMPPRCATPLPFSPRKV</sequence>
<organism evidence="1 2">
    <name type="scientific">Tachysurus vachellii</name>
    <name type="common">Darkbarbel catfish</name>
    <name type="synonym">Pelteobagrus vachellii</name>
    <dbReference type="NCBI Taxonomy" id="175792"/>
    <lineage>
        <taxon>Eukaryota</taxon>
        <taxon>Metazoa</taxon>
        <taxon>Chordata</taxon>
        <taxon>Craniata</taxon>
        <taxon>Vertebrata</taxon>
        <taxon>Euteleostomi</taxon>
        <taxon>Actinopterygii</taxon>
        <taxon>Neopterygii</taxon>
        <taxon>Teleostei</taxon>
        <taxon>Ostariophysi</taxon>
        <taxon>Siluriformes</taxon>
        <taxon>Bagridae</taxon>
        <taxon>Tachysurus</taxon>
    </lineage>
</organism>
<comment type="caution">
    <text evidence="1">The sequence shown here is derived from an EMBL/GenBank/DDBJ whole genome shotgun (WGS) entry which is preliminary data.</text>
</comment>